<dbReference type="GO" id="GO:0005737">
    <property type="term" value="C:cytoplasm"/>
    <property type="evidence" value="ECO:0007669"/>
    <property type="project" value="UniProtKB-SubCell"/>
</dbReference>
<evidence type="ECO:0000256" key="3">
    <source>
        <dbReference type="ARBA" id="ARBA00022490"/>
    </source>
</evidence>
<comment type="subcellular location">
    <subcellularLocation>
        <location evidence="2">Cytoplasm</location>
    </subcellularLocation>
    <subcellularLocation>
        <location evidence="1">Nucleus</location>
    </subcellularLocation>
</comment>
<dbReference type="AlphaFoldDB" id="A0A314YNB5"/>
<gene>
    <name evidence="5" type="ORF">Pyn_17375</name>
</gene>
<dbReference type="PANTHER" id="PTHR31250">
    <property type="entry name" value="IQ DOMAIN-CONTAINING PROTEIN IQM3"/>
    <property type="match status" value="1"/>
</dbReference>
<keyword evidence="4" id="KW-0539">Nucleus</keyword>
<protein>
    <submittedName>
        <fullName evidence="5">IQ domain-containing protein IQM3-like</fullName>
    </submittedName>
</protein>
<evidence type="ECO:0000256" key="1">
    <source>
        <dbReference type="ARBA" id="ARBA00004123"/>
    </source>
</evidence>
<dbReference type="InterPro" id="IPR044159">
    <property type="entry name" value="IQM"/>
</dbReference>
<evidence type="ECO:0000313" key="5">
    <source>
        <dbReference type="EMBL" id="PQQ06138.1"/>
    </source>
</evidence>
<dbReference type="GO" id="GO:0005634">
    <property type="term" value="C:nucleus"/>
    <property type="evidence" value="ECO:0007669"/>
    <property type="project" value="UniProtKB-SubCell"/>
</dbReference>
<dbReference type="PANTHER" id="PTHR31250:SF10">
    <property type="entry name" value="IQ DOMAIN-CONTAINING PROTEIN IQM3"/>
    <property type="match status" value="1"/>
</dbReference>
<proteinExistence type="predicted"/>
<comment type="caution">
    <text evidence="5">The sequence shown here is derived from an EMBL/GenBank/DDBJ whole genome shotgun (WGS) entry which is preliminary data.</text>
</comment>
<keyword evidence="6" id="KW-1185">Reference proteome</keyword>
<organism evidence="5 6">
    <name type="scientific">Prunus yedoensis var. nudiflora</name>
    <dbReference type="NCBI Taxonomy" id="2094558"/>
    <lineage>
        <taxon>Eukaryota</taxon>
        <taxon>Viridiplantae</taxon>
        <taxon>Streptophyta</taxon>
        <taxon>Embryophyta</taxon>
        <taxon>Tracheophyta</taxon>
        <taxon>Spermatophyta</taxon>
        <taxon>Magnoliopsida</taxon>
        <taxon>eudicotyledons</taxon>
        <taxon>Gunneridae</taxon>
        <taxon>Pentapetalae</taxon>
        <taxon>rosids</taxon>
        <taxon>fabids</taxon>
        <taxon>Rosales</taxon>
        <taxon>Rosaceae</taxon>
        <taxon>Amygdaloideae</taxon>
        <taxon>Amygdaleae</taxon>
        <taxon>Prunus</taxon>
    </lineage>
</organism>
<accession>A0A314YNB5</accession>
<evidence type="ECO:0000256" key="2">
    <source>
        <dbReference type="ARBA" id="ARBA00004496"/>
    </source>
</evidence>
<name>A0A314YNB5_PRUYE</name>
<dbReference type="STRING" id="2094558.A0A314YNB5"/>
<evidence type="ECO:0000256" key="4">
    <source>
        <dbReference type="ARBA" id="ARBA00023242"/>
    </source>
</evidence>
<keyword evidence="3" id="KW-0963">Cytoplasm</keyword>
<reference evidence="5 6" key="1">
    <citation type="submission" date="2018-02" db="EMBL/GenBank/DDBJ databases">
        <title>Draft genome of wild Prunus yedoensis var. nudiflora.</title>
        <authorList>
            <person name="Baek S."/>
            <person name="Kim J.-H."/>
            <person name="Choi K."/>
            <person name="Kim G.-B."/>
            <person name="Cho A."/>
            <person name="Jang H."/>
            <person name="Shin C.-H."/>
            <person name="Yu H.-J."/>
            <person name="Mun J.-H."/>
        </authorList>
    </citation>
    <scope>NUCLEOTIDE SEQUENCE [LARGE SCALE GENOMIC DNA]</scope>
    <source>
        <strain evidence="6">cv. Jeju island</strain>
        <tissue evidence="5">Leaf</tissue>
    </source>
</reference>
<dbReference type="EMBL" id="PJQY01001000">
    <property type="protein sequence ID" value="PQQ06138.1"/>
    <property type="molecule type" value="Genomic_DNA"/>
</dbReference>
<dbReference type="Proteomes" id="UP000250321">
    <property type="component" value="Unassembled WGS sequence"/>
</dbReference>
<evidence type="ECO:0000313" key="6">
    <source>
        <dbReference type="Proteomes" id="UP000250321"/>
    </source>
</evidence>
<sequence>MAELSLDCYDGASTVMVPQHTGHGHESTAAVKLQKVYRSYRTRRRLADSAVVAEELWLLGKGLSKDAKAQKLAFQHWIEAIDPRHRYGHNLNYYYDEWCRGDAGQPFFYWLDVGDGKEVDLKDCPRSRLQQECIKYLGPQEREHFEYIICEGTLVHRGTGYLLDTNQGMEDSKWIFVMSTSKKLYAGEKKKGLFHHSSFLAGGATLAAGRLRAEHGKLKSVSAYSGHYRPTNENLGSFLTFLKESGVALDGVQVLSPMEGNESYGLSKSIQPVRTCGQWRIQDCRLMGS</sequence>
<dbReference type="OrthoDB" id="7344096at2759"/>
<dbReference type="PROSITE" id="PS50096">
    <property type="entry name" value="IQ"/>
    <property type="match status" value="1"/>
</dbReference>